<name>A0A1E5C1M8_9GAMM</name>
<reference evidence="5 6" key="1">
    <citation type="journal article" date="2012" name="Science">
        <title>Ecological populations of bacteria act as socially cohesive units of antibiotic production and resistance.</title>
        <authorList>
            <person name="Cordero O.X."/>
            <person name="Wildschutte H."/>
            <person name="Kirkup B."/>
            <person name="Proehl S."/>
            <person name="Ngo L."/>
            <person name="Hussain F."/>
            <person name="Le Roux F."/>
            <person name="Mincer T."/>
            <person name="Polz M.F."/>
        </authorList>
    </citation>
    <scope>NUCLEOTIDE SEQUENCE [LARGE SCALE GENOMIC DNA]</scope>
    <source>
        <strain evidence="5 6">FF-454</strain>
    </source>
</reference>
<dbReference type="Pfam" id="PF05426">
    <property type="entry name" value="Alginate_lyase"/>
    <property type="match status" value="1"/>
</dbReference>
<protein>
    <recommendedName>
        <fullName evidence="4">Alginate lyase domain-containing protein</fullName>
    </recommendedName>
</protein>
<dbReference type="GO" id="GO:0016829">
    <property type="term" value="F:lyase activity"/>
    <property type="evidence" value="ECO:0007669"/>
    <property type="project" value="UniProtKB-KW"/>
</dbReference>
<dbReference type="SUPFAM" id="SSF48230">
    <property type="entry name" value="Chondroitin AC/alginate lyase"/>
    <property type="match status" value="1"/>
</dbReference>
<dbReference type="EMBL" id="AJWN02000085">
    <property type="protein sequence ID" value="OEE59389.1"/>
    <property type="molecule type" value="Genomic_DNA"/>
</dbReference>
<dbReference type="Proteomes" id="UP000095039">
    <property type="component" value="Unassembled WGS sequence"/>
</dbReference>
<accession>A0A1E5C1M8</accession>
<dbReference type="AlphaFoldDB" id="A0A1E5C1M8"/>
<keyword evidence="1 3" id="KW-0732">Signal</keyword>
<dbReference type="PROSITE" id="PS51257">
    <property type="entry name" value="PROKAR_LIPOPROTEIN"/>
    <property type="match status" value="1"/>
</dbReference>
<comment type="caution">
    <text evidence="5">The sequence shown here is derived from an EMBL/GenBank/DDBJ whole genome shotgun (WGS) entry which is preliminary data.</text>
</comment>
<feature type="chain" id="PRO_5009172279" description="Alginate lyase domain-containing protein" evidence="3">
    <location>
        <begin position="22"/>
        <end position="365"/>
    </location>
</feature>
<evidence type="ECO:0000256" key="1">
    <source>
        <dbReference type="ARBA" id="ARBA00022729"/>
    </source>
</evidence>
<evidence type="ECO:0000313" key="5">
    <source>
        <dbReference type="EMBL" id="OEE59389.1"/>
    </source>
</evidence>
<feature type="signal peptide" evidence="3">
    <location>
        <begin position="1"/>
        <end position="21"/>
    </location>
</feature>
<keyword evidence="6" id="KW-1185">Reference proteome</keyword>
<dbReference type="Gene3D" id="1.50.10.100">
    <property type="entry name" value="Chondroitin AC/alginate lyase"/>
    <property type="match status" value="1"/>
</dbReference>
<proteinExistence type="predicted"/>
<dbReference type="InterPro" id="IPR008397">
    <property type="entry name" value="Alginate_lyase_dom"/>
</dbReference>
<dbReference type="RefSeq" id="WP_016961787.1">
    <property type="nucleotide sequence ID" value="NZ_AJWN02000085.1"/>
</dbReference>
<evidence type="ECO:0000313" key="6">
    <source>
        <dbReference type="Proteomes" id="UP000095039"/>
    </source>
</evidence>
<gene>
    <name evidence="5" type="ORF">A1OK_14095</name>
</gene>
<dbReference type="InterPro" id="IPR008929">
    <property type="entry name" value="Chondroitin_lyas"/>
</dbReference>
<organism evidence="5 6">
    <name type="scientific">Enterovibrio norvegicus FF-454</name>
    <dbReference type="NCBI Taxonomy" id="1185651"/>
    <lineage>
        <taxon>Bacteria</taxon>
        <taxon>Pseudomonadati</taxon>
        <taxon>Pseudomonadota</taxon>
        <taxon>Gammaproteobacteria</taxon>
        <taxon>Vibrionales</taxon>
        <taxon>Vibrionaceae</taxon>
        <taxon>Enterovibrio</taxon>
    </lineage>
</organism>
<keyword evidence="2" id="KW-0456">Lyase</keyword>
<evidence type="ECO:0000256" key="3">
    <source>
        <dbReference type="SAM" id="SignalP"/>
    </source>
</evidence>
<feature type="domain" description="Alginate lyase" evidence="4">
    <location>
        <begin position="59"/>
        <end position="293"/>
    </location>
</feature>
<evidence type="ECO:0000256" key="2">
    <source>
        <dbReference type="ARBA" id="ARBA00023239"/>
    </source>
</evidence>
<evidence type="ECO:0000259" key="4">
    <source>
        <dbReference type="Pfam" id="PF05426"/>
    </source>
</evidence>
<sequence>MKITNYFISAIACLFILQGCASTKSEEITAPPQYTMTVSLKIAERNCQAIPPYKNALVFNSKYNPKEKSKSTVVAGLEKQYEASTAYINQFAFRIVKLSDSLIKNPRSGDLNCYLSLLSDWAQHSSLANSESINHVGKAVRKWTLAAISSSYLKVSLSHQSAIPPVTDQQIKAWISVLAYQVKQDYSNRKPTQINNHDYWAGWSVMASAAVLNDHLLYQWAEDVFVYAAMQIDQQGLLPNELKREKRAAAYHNYAMQPLAMLGLFVSENNPQRLNQHRDSIERLTSNLFRHALGDSVFEIKSGFVQVEDEITIKGRSAWLAPYLTYSPSQESDIKAVMALSSNFRSTRLGGDLGYLFITSDSNHK</sequence>
<dbReference type="GO" id="GO:0042597">
    <property type="term" value="C:periplasmic space"/>
    <property type="evidence" value="ECO:0007669"/>
    <property type="project" value="InterPro"/>
</dbReference>